<sequence length="177" mass="20389">MALSCQIMIEAVRRPYAPHEQEALLDLFGTPQRWGTSLKTMLWTHTSMVVPGFEGTTAAKLSVPTSFDLSLAPTKYFFALEGGEVPLTFQFSGTVFYRDAEAALMTERIPWTKECRFRMPVAVWRELIERHYSDGAWLCLSREVFDRLYRYKARRSVPTWESIIDELLENASDKVLP</sequence>
<dbReference type="Pfam" id="PF19562">
    <property type="entry name" value="DUF6084"/>
    <property type="match status" value="1"/>
</dbReference>
<comment type="caution">
    <text evidence="1">The sequence shown here is derived from an EMBL/GenBank/DDBJ whole genome shotgun (WGS) entry which is preliminary data.</text>
</comment>
<protein>
    <submittedName>
        <fullName evidence="1">Uncharacterized protein</fullName>
    </submittedName>
</protein>
<dbReference type="Proteomes" id="UP000614410">
    <property type="component" value="Unassembled WGS sequence"/>
</dbReference>
<organism evidence="1 2">
    <name type="scientific">Candidatus Amunia macphersoniae</name>
    <dbReference type="NCBI Taxonomy" id="3127014"/>
    <lineage>
        <taxon>Bacteria</taxon>
        <taxon>Bacillati</taxon>
        <taxon>Candidatus Dormiibacterota</taxon>
        <taxon>Candidatus Dormibacteria</taxon>
        <taxon>Candidatus Aeolococcales</taxon>
        <taxon>Candidatus Aeolococcaceae</taxon>
        <taxon>Candidatus Amunia</taxon>
    </lineage>
</organism>
<evidence type="ECO:0000313" key="2">
    <source>
        <dbReference type="Proteomes" id="UP000614410"/>
    </source>
</evidence>
<accession>A0A934NGM3</accession>
<dbReference type="EMBL" id="JAEKNN010000045">
    <property type="protein sequence ID" value="MBJ7609456.1"/>
    <property type="molecule type" value="Genomic_DNA"/>
</dbReference>
<gene>
    <name evidence="1" type="ORF">JF887_08510</name>
</gene>
<dbReference type="AlphaFoldDB" id="A0A934NGM3"/>
<name>A0A934NGM3_9BACT</name>
<evidence type="ECO:0000313" key="1">
    <source>
        <dbReference type="EMBL" id="MBJ7609456.1"/>
    </source>
</evidence>
<proteinExistence type="predicted"/>
<reference evidence="1 2" key="1">
    <citation type="submission" date="2020-10" db="EMBL/GenBank/DDBJ databases">
        <title>Ca. Dormibacterota MAGs.</title>
        <authorList>
            <person name="Montgomery K."/>
        </authorList>
    </citation>
    <scope>NUCLEOTIDE SEQUENCE [LARGE SCALE GENOMIC DNA]</scope>
    <source>
        <strain evidence="1">Mitchell_Peninsula_5</strain>
    </source>
</reference>
<dbReference type="InterPro" id="IPR045730">
    <property type="entry name" value="DUF6084"/>
</dbReference>